<dbReference type="InterPro" id="IPR036390">
    <property type="entry name" value="WH_DNA-bd_sf"/>
</dbReference>
<dbReference type="Proteomes" id="UP001151478">
    <property type="component" value="Unassembled WGS sequence"/>
</dbReference>
<evidence type="ECO:0000313" key="1">
    <source>
        <dbReference type="EMBL" id="MDD7913856.1"/>
    </source>
</evidence>
<dbReference type="PANTHER" id="PTHR33221:SF15">
    <property type="entry name" value="HTH-TYPE TRANSCRIPTIONAL REGULATOR YWGB-RELATED"/>
    <property type="match status" value="1"/>
</dbReference>
<dbReference type="PROSITE" id="PS51197">
    <property type="entry name" value="HTH_RRF2_2"/>
    <property type="match status" value="1"/>
</dbReference>
<proteinExistence type="predicted"/>
<dbReference type="PANTHER" id="PTHR33221">
    <property type="entry name" value="WINGED HELIX-TURN-HELIX TRANSCRIPTIONAL REGULATOR, RRF2 FAMILY"/>
    <property type="match status" value="1"/>
</dbReference>
<dbReference type="Gene3D" id="1.10.10.10">
    <property type="entry name" value="Winged helix-like DNA-binding domain superfamily/Winged helix DNA-binding domain"/>
    <property type="match status" value="1"/>
</dbReference>
<organism evidence="1 2">
    <name type="scientific">Polaribacter ponticola</name>
    <dbReference type="NCBI Taxonomy" id="2978475"/>
    <lineage>
        <taxon>Bacteria</taxon>
        <taxon>Pseudomonadati</taxon>
        <taxon>Bacteroidota</taxon>
        <taxon>Flavobacteriia</taxon>
        <taxon>Flavobacteriales</taxon>
        <taxon>Flavobacteriaceae</taxon>
    </lineage>
</organism>
<protein>
    <submittedName>
        <fullName evidence="1">Rrf2 family transcriptional regulator</fullName>
    </submittedName>
</protein>
<dbReference type="EMBL" id="JAOSLC020000003">
    <property type="protein sequence ID" value="MDD7913856.1"/>
    <property type="molecule type" value="Genomic_DNA"/>
</dbReference>
<sequence>MLSKASKYAIRAVLLIANSACKNNKVGSKKLATELNIPAPFLAKTLQELTKSNIISSVKGPHGGFYLSKESENKTLFNIIDCVDDIEKI</sequence>
<keyword evidence="2" id="KW-1185">Reference proteome</keyword>
<dbReference type="InterPro" id="IPR000944">
    <property type="entry name" value="Tscrpt_reg_Rrf2"/>
</dbReference>
<gene>
    <name evidence="1" type="ORF">N5A56_005210</name>
</gene>
<reference evidence="1" key="1">
    <citation type="submission" date="2023-02" db="EMBL/GenBank/DDBJ databases">
        <title>Polaribacter ponticola sp. nov., isolated from seawater.</title>
        <authorList>
            <person name="Baek J.H."/>
            <person name="Kim J.M."/>
            <person name="Choi D.G."/>
            <person name="Jeon C.O."/>
        </authorList>
    </citation>
    <scope>NUCLEOTIDE SEQUENCE</scope>
    <source>
        <strain evidence="1">MSW5</strain>
    </source>
</reference>
<dbReference type="InterPro" id="IPR036388">
    <property type="entry name" value="WH-like_DNA-bd_sf"/>
</dbReference>
<evidence type="ECO:0000313" key="2">
    <source>
        <dbReference type="Proteomes" id="UP001151478"/>
    </source>
</evidence>
<accession>A0ABT5S6Y1</accession>
<dbReference type="Pfam" id="PF02082">
    <property type="entry name" value="Rrf2"/>
    <property type="match status" value="1"/>
</dbReference>
<name>A0ABT5S6Y1_9FLAO</name>
<dbReference type="SUPFAM" id="SSF46785">
    <property type="entry name" value="Winged helix' DNA-binding domain"/>
    <property type="match status" value="1"/>
</dbReference>
<comment type="caution">
    <text evidence="1">The sequence shown here is derived from an EMBL/GenBank/DDBJ whole genome shotgun (WGS) entry which is preliminary data.</text>
</comment>
<dbReference type="RefSeq" id="WP_265724534.1">
    <property type="nucleotide sequence ID" value="NZ_JAOSLC020000003.1"/>
</dbReference>